<dbReference type="PANTHER" id="PTHR33823:SF4">
    <property type="entry name" value="GENERAL STRESS PROTEIN 16O"/>
    <property type="match status" value="1"/>
</dbReference>
<proteinExistence type="predicted"/>
<dbReference type="RefSeq" id="WP_201685352.1">
    <property type="nucleotide sequence ID" value="NZ_JAEQNA010000007.1"/>
</dbReference>
<name>A0A937D519_9BURK</name>
<dbReference type="SUPFAM" id="SSF57716">
    <property type="entry name" value="Glucocorticoid receptor-like (DNA-binding domain)"/>
    <property type="match status" value="1"/>
</dbReference>
<dbReference type="InterPro" id="IPR000962">
    <property type="entry name" value="Znf_DskA_TraR"/>
</dbReference>
<keyword evidence="1" id="KW-0479">Metal-binding</keyword>
<evidence type="ECO:0000256" key="3">
    <source>
        <dbReference type="ARBA" id="ARBA00022833"/>
    </source>
</evidence>
<feature type="zinc finger region" description="dksA C4-type" evidence="4">
    <location>
        <begin position="89"/>
        <end position="113"/>
    </location>
</feature>
<keyword evidence="7" id="KW-1185">Reference proteome</keyword>
<evidence type="ECO:0000256" key="1">
    <source>
        <dbReference type="ARBA" id="ARBA00022723"/>
    </source>
</evidence>
<dbReference type="Proteomes" id="UP000613011">
    <property type="component" value="Unassembled WGS sequence"/>
</dbReference>
<evidence type="ECO:0000259" key="5">
    <source>
        <dbReference type="Pfam" id="PF01258"/>
    </source>
</evidence>
<dbReference type="AlphaFoldDB" id="A0A937D519"/>
<dbReference type="PROSITE" id="PS51128">
    <property type="entry name" value="ZF_DKSA_2"/>
    <property type="match status" value="1"/>
</dbReference>
<evidence type="ECO:0000256" key="2">
    <source>
        <dbReference type="ARBA" id="ARBA00022771"/>
    </source>
</evidence>
<evidence type="ECO:0000313" key="7">
    <source>
        <dbReference type="Proteomes" id="UP000613011"/>
    </source>
</evidence>
<dbReference type="Pfam" id="PF01258">
    <property type="entry name" value="zf-dskA_traR"/>
    <property type="match status" value="1"/>
</dbReference>
<keyword evidence="2" id="KW-0863">Zinc-finger</keyword>
<gene>
    <name evidence="6" type="ORF">JI739_18195</name>
</gene>
<dbReference type="PANTHER" id="PTHR33823">
    <property type="entry name" value="RNA POLYMERASE-BINDING TRANSCRIPTION FACTOR DKSA-RELATED"/>
    <property type="match status" value="1"/>
</dbReference>
<dbReference type="Gene3D" id="1.20.120.910">
    <property type="entry name" value="DksA, coiled-coil domain"/>
    <property type="match status" value="1"/>
</dbReference>
<sequence length="124" mass="14069">MTLKDDQIAELDGMLQRQEAELDAAVHAARQGFAASGNDDWPEVRDAVEDGDARMMASLDLSQLQRNEVALHEVREARQRVREGHYGVCEDCGKPIRFERLKIMPATRYCVQDEERRERAGTAP</sequence>
<evidence type="ECO:0000256" key="4">
    <source>
        <dbReference type="PROSITE-ProRule" id="PRU00510"/>
    </source>
</evidence>
<dbReference type="EMBL" id="JAEQNA010000007">
    <property type="protein sequence ID" value="MBL0422285.1"/>
    <property type="molecule type" value="Genomic_DNA"/>
</dbReference>
<comment type="caution">
    <text evidence="6">The sequence shown here is derived from an EMBL/GenBank/DDBJ whole genome shotgun (WGS) entry which is preliminary data.</text>
</comment>
<organism evidence="6 7">
    <name type="scientific">Ramlibacter aurantiacus</name>
    <dbReference type="NCBI Taxonomy" id="2801330"/>
    <lineage>
        <taxon>Bacteria</taxon>
        <taxon>Pseudomonadati</taxon>
        <taxon>Pseudomonadota</taxon>
        <taxon>Betaproteobacteria</taxon>
        <taxon>Burkholderiales</taxon>
        <taxon>Comamonadaceae</taxon>
        <taxon>Ramlibacter</taxon>
    </lineage>
</organism>
<dbReference type="GO" id="GO:0008270">
    <property type="term" value="F:zinc ion binding"/>
    <property type="evidence" value="ECO:0007669"/>
    <property type="project" value="UniProtKB-KW"/>
</dbReference>
<evidence type="ECO:0000313" key="6">
    <source>
        <dbReference type="EMBL" id="MBL0422285.1"/>
    </source>
</evidence>
<accession>A0A937D519</accession>
<feature type="domain" description="Zinc finger DksA/TraR C4-type" evidence="5">
    <location>
        <begin position="86"/>
        <end position="111"/>
    </location>
</feature>
<protein>
    <submittedName>
        <fullName evidence="6">TraR/DksA C4-type zinc finger protein</fullName>
    </submittedName>
</protein>
<reference evidence="6" key="1">
    <citation type="submission" date="2021-01" db="EMBL/GenBank/DDBJ databases">
        <title>Ramlibacter sp. strain AW1 16S ribosomal RNA gene Genome sequencing and assembly.</title>
        <authorList>
            <person name="Kang M."/>
        </authorList>
    </citation>
    <scope>NUCLEOTIDE SEQUENCE</scope>
    <source>
        <strain evidence="6">AW1</strain>
    </source>
</reference>
<keyword evidence="3" id="KW-0862">Zinc</keyword>